<dbReference type="AlphaFoldDB" id="A0A7C4EIS3"/>
<dbReference type="InterPro" id="IPR004559">
    <property type="entry name" value="HemW-like"/>
</dbReference>
<dbReference type="PANTHER" id="PTHR13932:SF5">
    <property type="entry name" value="RADICAL S-ADENOSYL METHIONINE DOMAIN-CONTAINING PROTEIN 1, MITOCHONDRIAL"/>
    <property type="match status" value="1"/>
</dbReference>
<evidence type="ECO:0000256" key="1">
    <source>
        <dbReference type="ARBA" id="ARBA00006100"/>
    </source>
</evidence>
<dbReference type="InterPro" id="IPR034505">
    <property type="entry name" value="Coproporphyrinogen-III_oxidase"/>
</dbReference>
<dbReference type="GO" id="GO:0046872">
    <property type="term" value="F:metal ion binding"/>
    <property type="evidence" value="ECO:0007669"/>
    <property type="project" value="UniProtKB-UniRule"/>
</dbReference>
<dbReference type="PROSITE" id="PS51918">
    <property type="entry name" value="RADICAL_SAM"/>
    <property type="match status" value="1"/>
</dbReference>
<keyword evidence="2" id="KW-0349">Heme</keyword>
<keyword evidence="2" id="KW-0004">4Fe-4S</keyword>
<keyword evidence="2" id="KW-0143">Chaperone</keyword>
<dbReference type="CDD" id="cd01335">
    <property type="entry name" value="Radical_SAM"/>
    <property type="match status" value="1"/>
</dbReference>
<dbReference type="InterPro" id="IPR058240">
    <property type="entry name" value="rSAM_sf"/>
</dbReference>
<comment type="similarity">
    <text evidence="1">Belongs to the anaerobic coproporphyrinogen-III oxidase family. HemW subfamily.</text>
</comment>
<evidence type="ECO:0000313" key="4">
    <source>
        <dbReference type="EMBL" id="HGG92529.1"/>
    </source>
</evidence>
<keyword evidence="2" id="KW-0408">Iron</keyword>
<name>A0A7C4EIS3_9BACT</name>
<accession>A0A7C4EIS3</accession>
<dbReference type="GO" id="GO:0004109">
    <property type="term" value="F:coproporphyrinogen oxidase activity"/>
    <property type="evidence" value="ECO:0007669"/>
    <property type="project" value="InterPro"/>
</dbReference>
<dbReference type="NCBIfam" id="TIGR00539">
    <property type="entry name" value="hemN_rel"/>
    <property type="match status" value="1"/>
</dbReference>
<dbReference type="InterPro" id="IPR010723">
    <property type="entry name" value="HemN_C"/>
</dbReference>
<dbReference type="SFLD" id="SFLDF00562">
    <property type="entry name" value="HemN-like__clustered_with_heat"/>
    <property type="match status" value="1"/>
</dbReference>
<gene>
    <name evidence="4" type="primary">hemW</name>
    <name evidence="4" type="ORF">ENR59_06200</name>
</gene>
<dbReference type="SFLD" id="SFLDG01065">
    <property type="entry name" value="anaerobic_coproporphyrinogen-I"/>
    <property type="match status" value="1"/>
</dbReference>
<dbReference type="InterPro" id="IPR006638">
    <property type="entry name" value="Elp3/MiaA/NifB-like_rSAM"/>
</dbReference>
<dbReference type="GO" id="GO:0051539">
    <property type="term" value="F:4 iron, 4 sulfur cluster binding"/>
    <property type="evidence" value="ECO:0007669"/>
    <property type="project" value="UniProtKB-UniRule"/>
</dbReference>
<evidence type="ECO:0000259" key="3">
    <source>
        <dbReference type="PROSITE" id="PS51918"/>
    </source>
</evidence>
<dbReference type="Pfam" id="PF06969">
    <property type="entry name" value="HemN_C"/>
    <property type="match status" value="1"/>
</dbReference>
<dbReference type="SMART" id="SM00729">
    <property type="entry name" value="Elp3"/>
    <property type="match status" value="1"/>
</dbReference>
<dbReference type="Pfam" id="PF04055">
    <property type="entry name" value="Radical_SAM"/>
    <property type="match status" value="1"/>
</dbReference>
<keyword evidence="2" id="KW-0949">S-adenosyl-L-methionine</keyword>
<dbReference type="SFLD" id="SFLDF00288">
    <property type="entry name" value="HemN-like__clustered_with_nucl"/>
    <property type="match status" value="1"/>
</dbReference>
<organism evidence="4">
    <name type="scientific">Fundidesulfovibrio putealis</name>
    <dbReference type="NCBI Taxonomy" id="270496"/>
    <lineage>
        <taxon>Bacteria</taxon>
        <taxon>Pseudomonadati</taxon>
        <taxon>Thermodesulfobacteriota</taxon>
        <taxon>Desulfovibrionia</taxon>
        <taxon>Desulfovibrionales</taxon>
        <taxon>Desulfovibrionaceae</taxon>
        <taxon>Fundidesulfovibrio</taxon>
    </lineage>
</organism>
<evidence type="ECO:0000256" key="2">
    <source>
        <dbReference type="RuleBase" id="RU364116"/>
    </source>
</evidence>
<feature type="domain" description="Radical SAM core" evidence="3">
    <location>
        <begin position="1"/>
        <end position="231"/>
    </location>
</feature>
<protein>
    <recommendedName>
        <fullName evidence="2">Heme chaperone HemW</fullName>
    </recommendedName>
</protein>
<keyword evidence="2" id="KW-0479">Metal-binding</keyword>
<comment type="subcellular location">
    <subcellularLocation>
        <location evidence="2">Cytoplasm</location>
    </subcellularLocation>
</comment>
<keyword evidence="2" id="KW-0963">Cytoplasm</keyword>
<dbReference type="Gene3D" id="3.30.750.200">
    <property type="match status" value="1"/>
</dbReference>
<sequence length="379" mass="42200">MLLYVHVPFCVGKCRYCAFASQAMDMDDVEAWGKALEAEAAHHSARLGRPEVETVYLGGGTPSLLPAWAFDRLMDGLERHFRIPPGVEFTLEANPDSATDTDLMRLWRDSGVNRVSLGAQALTDQELALLGRPHNAAQVHAAVERLRRAGFANLSLDLIWGLPGQRARQWRQTLVNALRLAPEHISAYGLTLEPGTPLAREAESGNLALPEEDEAARMYVHGGEFLEEQGLVHYEISNFARMGYASRHNQGYWEGADYLGLGPSAVSTMGMLRWENPRDVAGYVAMVRAREFCRDAETLTRETRGRELLMLSLRTSRGMSLADYRLHAGRDLAKAEGKLLGAMYQKDLIRIRDGRLRLTRQGMLVSNQIIGRLLFPADG</sequence>
<comment type="caution">
    <text evidence="4">The sequence shown here is derived from an EMBL/GenBank/DDBJ whole genome shotgun (WGS) entry which is preliminary data.</text>
</comment>
<keyword evidence="2" id="KW-0411">Iron-sulfur</keyword>
<comment type="function">
    <text evidence="2">Probably acts as a heme chaperone, transferring heme to an unknown acceptor. Binds one molecule of heme per monomer, possibly covalently. Binds 1 [4Fe-4S] cluster. The cluster is coordinated with 3 cysteines and an exchangeable S-adenosyl-L-methionine.</text>
</comment>
<dbReference type="InterPro" id="IPR007197">
    <property type="entry name" value="rSAM"/>
</dbReference>
<dbReference type="GO" id="GO:0005737">
    <property type="term" value="C:cytoplasm"/>
    <property type="evidence" value="ECO:0007669"/>
    <property type="project" value="UniProtKB-SubCell"/>
</dbReference>
<dbReference type="SFLD" id="SFLDS00029">
    <property type="entry name" value="Radical_SAM"/>
    <property type="match status" value="1"/>
</dbReference>
<reference evidence="4" key="1">
    <citation type="journal article" date="2020" name="mSystems">
        <title>Genome- and Community-Level Interaction Insights into Carbon Utilization and Element Cycling Functions of Hydrothermarchaeota in Hydrothermal Sediment.</title>
        <authorList>
            <person name="Zhou Z."/>
            <person name="Liu Y."/>
            <person name="Xu W."/>
            <person name="Pan J."/>
            <person name="Luo Z.H."/>
            <person name="Li M."/>
        </authorList>
    </citation>
    <scope>NUCLEOTIDE SEQUENCE [LARGE SCALE GENOMIC DNA]</scope>
    <source>
        <strain evidence="4">SpSt-413</strain>
    </source>
</reference>
<dbReference type="SUPFAM" id="SSF102114">
    <property type="entry name" value="Radical SAM enzymes"/>
    <property type="match status" value="1"/>
</dbReference>
<proteinExistence type="inferred from homology"/>
<dbReference type="PANTHER" id="PTHR13932">
    <property type="entry name" value="COPROPORPHYRINIGEN III OXIDASE"/>
    <property type="match status" value="1"/>
</dbReference>
<dbReference type="GO" id="GO:0006779">
    <property type="term" value="P:porphyrin-containing compound biosynthetic process"/>
    <property type="evidence" value="ECO:0007669"/>
    <property type="project" value="InterPro"/>
</dbReference>
<dbReference type="EMBL" id="DSRP01000431">
    <property type="protein sequence ID" value="HGG92529.1"/>
    <property type="molecule type" value="Genomic_DNA"/>
</dbReference>
<dbReference type="SFLD" id="SFLDG01082">
    <property type="entry name" value="B12-binding_domain_containing"/>
    <property type="match status" value="1"/>
</dbReference>